<dbReference type="AlphaFoldDB" id="A0A5S6Q078"/>
<keyword evidence="3" id="KW-0479">Metal-binding</keyword>
<evidence type="ECO:0000256" key="4">
    <source>
        <dbReference type="ARBA" id="ARBA00022853"/>
    </source>
</evidence>
<evidence type="ECO:0000256" key="7">
    <source>
        <dbReference type="ARBA" id="ARBA00023004"/>
    </source>
</evidence>
<keyword evidence="7" id="KW-0408">Iron</keyword>
<keyword evidence="9" id="KW-0090">Biological rhythms</keyword>
<dbReference type="GO" id="GO:0048511">
    <property type="term" value="P:rhythmic process"/>
    <property type="evidence" value="ECO:0007669"/>
    <property type="project" value="UniProtKB-KW"/>
</dbReference>
<dbReference type="GO" id="GO:0005634">
    <property type="term" value="C:nucleus"/>
    <property type="evidence" value="ECO:0007669"/>
    <property type="project" value="UniProtKB-SubCell"/>
</dbReference>
<feature type="domain" description="JmjC" evidence="14">
    <location>
        <begin position="257"/>
        <end position="416"/>
    </location>
</feature>
<reference evidence="16" key="1">
    <citation type="submission" date="2019-12" db="UniProtKB">
        <authorList>
            <consortium name="WormBaseParasite"/>
        </authorList>
    </citation>
    <scope>IDENTIFICATION</scope>
</reference>
<dbReference type="Pfam" id="PF24472">
    <property type="entry name" value="ARM_KDM8_N"/>
    <property type="match status" value="1"/>
</dbReference>
<keyword evidence="15" id="KW-1185">Reference proteome</keyword>
<dbReference type="PROSITE" id="PS51184">
    <property type="entry name" value="JMJC"/>
    <property type="match status" value="1"/>
</dbReference>
<keyword evidence="4" id="KW-0156">Chromatin regulator</keyword>
<keyword evidence="5" id="KW-0223">Dioxygenase</keyword>
<dbReference type="InterPro" id="IPR003347">
    <property type="entry name" value="JmjC_dom"/>
</dbReference>
<evidence type="ECO:0000313" key="15">
    <source>
        <dbReference type="Proteomes" id="UP000046395"/>
    </source>
</evidence>
<dbReference type="Gene3D" id="2.60.120.650">
    <property type="entry name" value="Cupin"/>
    <property type="match status" value="1"/>
</dbReference>
<dbReference type="GO" id="GO:0046872">
    <property type="term" value="F:metal ion binding"/>
    <property type="evidence" value="ECO:0007669"/>
    <property type="project" value="UniProtKB-KW"/>
</dbReference>
<dbReference type="InterPro" id="IPR056520">
    <property type="entry name" value="ARM_KDM8_N"/>
</dbReference>
<dbReference type="WBParaSite" id="TMUE_0000000640.1">
    <property type="protein sequence ID" value="TMUE_0000000640.1"/>
    <property type="gene ID" value="WBGene00296580"/>
</dbReference>
<evidence type="ECO:0000256" key="8">
    <source>
        <dbReference type="ARBA" id="ARBA00023015"/>
    </source>
</evidence>
<dbReference type="Proteomes" id="UP000046395">
    <property type="component" value="Unassembled WGS sequence"/>
</dbReference>
<sequence length="416" mass="47567">MGVTEFLFTGWTKRQKWLAEMNSAGVPEWLVSVLRRAFDALMNHDYPTAQCLCKFLLDFAWEKFNIGHWSEVDVCWRQLYTAATYVQTMQLWAAGSLMAAMRSCDRGLILGAPVRRLSLTEIATEIHRELSNQRPCKLPDTCDSTFYILNKLSIMANFCAGIELRTEIKRIQCPSVTQFDREWLHSEQRKPVVIEGALRSWPAFKKWSLEHFLKVAGHRTVPVEIGTRYTDDNWTQKLMTFHEFVASYFDANSKEVGYLAQYDLFEQIPELRDDIAVPEYCCLACDPDNVDINAWFGPKNTVSPLHTDPSDNLFAQVMGTKYICLCPPEDSDAVYPIAGGLMRNTSQVDMADPDLEAFPNVRNARVYETVVRPGDLLFIPRGWWHYLKSVSTSFSVSFWFRPPTTTATSTTEANLA</sequence>
<evidence type="ECO:0000256" key="5">
    <source>
        <dbReference type="ARBA" id="ARBA00022964"/>
    </source>
</evidence>
<keyword evidence="12" id="KW-0131">Cell cycle</keyword>
<keyword evidence="8" id="KW-0805">Transcription regulation</keyword>
<dbReference type="Pfam" id="PF13621">
    <property type="entry name" value="Cupin_8"/>
    <property type="match status" value="1"/>
</dbReference>
<dbReference type="PANTHER" id="PTHR12461">
    <property type="entry name" value="HYPOXIA-INDUCIBLE FACTOR 1 ALPHA INHIBITOR-RELATED"/>
    <property type="match status" value="1"/>
</dbReference>
<evidence type="ECO:0000313" key="16">
    <source>
        <dbReference type="WBParaSite" id="TMUE_0000000640.1"/>
    </source>
</evidence>
<evidence type="ECO:0000256" key="13">
    <source>
        <dbReference type="ARBA" id="ARBA00049800"/>
    </source>
</evidence>
<evidence type="ECO:0000256" key="2">
    <source>
        <dbReference type="ARBA" id="ARBA00004123"/>
    </source>
</evidence>
<accession>A0A5S6Q078</accession>
<keyword evidence="6" id="KW-0560">Oxidoreductase</keyword>
<dbReference type="GO" id="GO:0051864">
    <property type="term" value="F:histone H3K36 demethylase activity"/>
    <property type="evidence" value="ECO:0007669"/>
    <property type="project" value="TreeGrafter"/>
</dbReference>
<evidence type="ECO:0000256" key="1">
    <source>
        <dbReference type="ARBA" id="ARBA00001954"/>
    </source>
</evidence>
<dbReference type="InterPro" id="IPR041667">
    <property type="entry name" value="Cupin_8"/>
</dbReference>
<evidence type="ECO:0000256" key="3">
    <source>
        <dbReference type="ARBA" id="ARBA00022723"/>
    </source>
</evidence>
<dbReference type="PANTHER" id="PTHR12461:SF106">
    <property type="entry name" value="BIFUNCTIONAL PEPTIDASE AND ARGINYL-HYDROXYLASE JMJD5"/>
    <property type="match status" value="1"/>
</dbReference>
<evidence type="ECO:0000256" key="12">
    <source>
        <dbReference type="ARBA" id="ARBA00023306"/>
    </source>
</evidence>
<protein>
    <recommendedName>
        <fullName evidence="13">JmjC domain-containing protein 5</fullName>
    </recommendedName>
</protein>
<evidence type="ECO:0000256" key="10">
    <source>
        <dbReference type="ARBA" id="ARBA00023163"/>
    </source>
</evidence>
<evidence type="ECO:0000256" key="6">
    <source>
        <dbReference type="ARBA" id="ARBA00023002"/>
    </source>
</evidence>
<dbReference type="STRING" id="70415.A0A5S6Q078"/>
<keyword evidence="10" id="KW-0804">Transcription</keyword>
<proteinExistence type="predicted"/>
<comment type="subcellular location">
    <subcellularLocation>
        <location evidence="2">Nucleus</location>
    </subcellularLocation>
</comment>
<evidence type="ECO:0000259" key="14">
    <source>
        <dbReference type="PROSITE" id="PS51184"/>
    </source>
</evidence>
<keyword evidence="11" id="KW-0539">Nucleus</keyword>
<evidence type="ECO:0000256" key="11">
    <source>
        <dbReference type="ARBA" id="ARBA00023242"/>
    </source>
</evidence>
<evidence type="ECO:0000256" key="9">
    <source>
        <dbReference type="ARBA" id="ARBA00023108"/>
    </source>
</evidence>
<name>A0A5S6Q078_TRIMR</name>
<organism evidence="15 16">
    <name type="scientific">Trichuris muris</name>
    <name type="common">Mouse whipworm</name>
    <dbReference type="NCBI Taxonomy" id="70415"/>
    <lineage>
        <taxon>Eukaryota</taxon>
        <taxon>Metazoa</taxon>
        <taxon>Ecdysozoa</taxon>
        <taxon>Nematoda</taxon>
        <taxon>Enoplea</taxon>
        <taxon>Dorylaimia</taxon>
        <taxon>Trichinellida</taxon>
        <taxon>Trichuridae</taxon>
        <taxon>Trichuris</taxon>
    </lineage>
</organism>
<comment type="cofactor">
    <cofactor evidence="1">
        <name>Fe(2+)</name>
        <dbReference type="ChEBI" id="CHEBI:29033"/>
    </cofactor>
</comment>
<dbReference type="SMART" id="SM00558">
    <property type="entry name" value="JmjC"/>
    <property type="match status" value="1"/>
</dbReference>
<dbReference type="SUPFAM" id="SSF51197">
    <property type="entry name" value="Clavaminate synthase-like"/>
    <property type="match status" value="1"/>
</dbReference>